<protein>
    <submittedName>
        <fullName evidence="1">NAD-dependent dehydratase</fullName>
    </submittedName>
</protein>
<sequence>MKLLLAGATGLVGGQVLRLALQDERVTSVVAPVRRALPAHPKLLAPVVNFDSLPWNEPWWQADAMICTLGTTMKKAQTRDAFKRVDYHYPLAIARQAKAQGVQTCVQNSATGASIASRFFYNRVKGELEHDLAQLGFDSLTLVRPGLIGGEREEARTMEALMMSFLRVAGPMLPKRMRLNPAENIARALLESALNPQPGTHIIPAAELV</sequence>
<keyword evidence="2" id="KW-1185">Reference proteome</keyword>
<comment type="caution">
    <text evidence="1">The sequence shown here is derived from an EMBL/GenBank/DDBJ whole genome shotgun (WGS) entry which is preliminary data.</text>
</comment>
<proteinExistence type="predicted"/>
<evidence type="ECO:0000313" key="2">
    <source>
        <dbReference type="Proteomes" id="UP000633731"/>
    </source>
</evidence>
<organism evidence="1 2">
    <name type="scientific">Enterobacter agglomerans</name>
    <name type="common">Erwinia herbicola</name>
    <name type="synonym">Pantoea agglomerans</name>
    <dbReference type="NCBI Taxonomy" id="549"/>
    <lineage>
        <taxon>Bacteria</taxon>
        <taxon>Pseudomonadati</taxon>
        <taxon>Pseudomonadota</taxon>
        <taxon>Gammaproteobacteria</taxon>
        <taxon>Enterobacterales</taxon>
        <taxon>Erwiniaceae</taxon>
        <taxon>Pantoea</taxon>
        <taxon>Pantoea agglomerans group</taxon>
    </lineage>
</organism>
<dbReference type="EMBL" id="JAEOXF010000004">
    <property type="protein sequence ID" value="MBK4725312.1"/>
    <property type="molecule type" value="Genomic_DNA"/>
</dbReference>
<name>A0ACC5RLB8_ENTAG</name>
<evidence type="ECO:0000313" key="1">
    <source>
        <dbReference type="EMBL" id="MBK4725312.1"/>
    </source>
</evidence>
<gene>
    <name evidence="1" type="ORF">JJL49_08755</name>
</gene>
<reference evidence="1" key="1">
    <citation type="submission" date="2021-01" db="EMBL/GenBank/DDBJ databases">
        <title>Draft genome of Pantoea agglomerans Eh 335.</title>
        <authorList>
            <person name="Emsley S.A."/>
            <person name="Oline D.K."/>
            <person name="Saw J.H."/>
            <person name="Ushijima B."/>
            <person name="Videau P."/>
            <person name="Koyack M.J."/>
        </authorList>
    </citation>
    <scope>NUCLEOTIDE SEQUENCE</scope>
    <source>
        <strain evidence="1">Eh 335</strain>
    </source>
</reference>
<dbReference type="Proteomes" id="UP000633731">
    <property type="component" value="Unassembled WGS sequence"/>
</dbReference>
<accession>A0ACC5RLB8</accession>